<reference evidence="5 6" key="1">
    <citation type="journal article" date="2019" name="Int. J. Syst. Evol. Microbiol.">
        <title>The Global Catalogue of Microorganisms (GCM) 10K type strain sequencing project: providing services to taxonomists for standard genome sequencing and annotation.</title>
        <authorList>
            <consortium name="The Broad Institute Genomics Platform"/>
            <consortium name="The Broad Institute Genome Sequencing Center for Infectious Disease"/>
            <person name="Wu L."/>
            <person name="Ma J."/>
        </authorList>
    </citation>
    <scope>NUCLEOTIDE SEQUENCE [LARGE SCALE GENOMIC DNA]</scope>
    <source>
        <strain evidence="5 6">JCM 30072</strain>
    </source>
</reference>
<keyword evidence="6" id="KW-1185">Reference proteome</keyword>
<dbReference type="InterPro" id="IPR003018">
    <property type="entry name" value="GAF"/>
</dbReference>
<dbReference type="Pfam" id="PF04967">
    <property type="entry name" value="HTH_10"/>
    <property type="match status" value="1"/>
</dbReference>
<dbReference type="InterPro" id="IPR031803">
    <property type="entry name" value="BAT_GAF/HTH-assoc"/>
</dbReference>
<keyword evidence="2" id="KW-0804">Transcription</keyword>
<sequence length="615" mass="67206">MIPIAYDGTKHGAVVVFSEADTPDCVRKRPVFDELGETVGHAVAAVESRQREETLTALYEATRQFLTAETPQEISNVAVNTATDVLDLSGLGIFLFDEETNLLEPVAETERFLEFFGESPVFGPGKGDSITWHTYVTGETQCFDDVRTSDRLAKPDTSARASLLIPLGKHGVFAAATSESGVFTGQRRKLVGLLATTVETALDRVAGQADIRERDAALEERTRELERAERLLAASRTLMEVIRDTKTREELEAELCERLVEETTLSFAWVGHRPADSDCLEPRSWAGSKQEYLDAISLTAGGNEPAVQAADTGELTAVANVATEMREQAWARKAIERGFQSALAIPLGYGETEYGVLTVYGPEQTVPDESARELLEAIGSVIAYGINSVETRRGMLADGATELEISLGQTDTFLNAVASLVDEPVSYREITPLADQATQVLFSLSDPPVEDILALDRAFVTVESLTHTRRETTHLFRAILSGETVGADILDCGGIPQSVTATPDATQATVRVSSELTVREFIDRLGDHYPDAELLTRQPAGDVDDDGDIRRAFAGRLTDRQREVLVSAYESGFFESPRETTGEELAGLFDLSQPTVTHHLREAQRRLFASLFDEP</sequence>
<accession>A0ABD5W1K7</accession>
<keyword evidence="1" id="KW-0805">Transcription regulation</keyword>
<dbReference type="InterPro" id="IPR007050">
    <property type="entry name" value="HTH_bacterioopsin"/>
</dbReference>
<evidence type="ECO:0000313" key="5">
    <source>
        <dbReference type="EMBL" id="MFC7059465.1"/>
    </source>
</evidence>
<dbReference type="InterPro" id="IPR029016">
    <property type="entry name" value="GAF-like_dom_sf"/>
</dbReference>
<evidence type="ECO:0000313" key="6">
    <source>
        <dbReference type="Proteomes" id="UP001596445"/>
    </source>
</evidence>
<dbReference type="EMBL" id="JBHSZI010000001">
    <property type="protein sequence ID" value="MFC7059465.1"/>
    <property type="molecule type" value="Genomic_DNA"/>
</dbReference>
<dbReference type="Proteomes" id="UP001596445">
    <property type="component" value="Unassembled WGS sequence"/>
</dbReference>
<comment type="caution">
    <text evidence="5">The sequence shown here is derived from an EMBL/GenBank/DDBJ whole genome shotgun (WGS) entry which is preliminary data.</text>
</comment>
<name>A0ABD5W1K7_9EURY</name>
<dbReference type="Gene3D" id="3.30.450.40">
    <property type="match status" value="2"/>
</dbReference>
<evidence type="ECO:0000256" key="2">
    <source>
        <dbReference type="ARBA" id="ARBA00023163"/>
    </source>
</evidence>
<feature type="domain" description="GAF" evidence="4">
    <location>
        <begin position="70"/>
        <end position="212"/>
    </location>
</feature>
<keyword evidence="3" id="KW-0175">Coiled coil</keyword>
<dbReference type="PANTHER" id="PTHR34236">
    <property type="entry name" value="DIMETHYL SULFOXIDE REDUCTASE TRANSCRIPTIONAL ACTIVATOR"/>
    <property type="match status" value="1"/>
</dbReference>
<dbReference type="SUPFAM" id="SSF55781">
    <property type="entry name" value="GAF domain-like"/>
    <property type="match status" value="2"/>
</dbReference>
<feature type="coiled-coil region" evidence="3">
    <location>
        <begin position="211"/>
        <end position="238"/>
    </location>
</feature>
<dbReference type="Pfam" id="PF15915">
    <property type="entry name" value="BAT"/>
    <property type="match status" value="1"/>
</dbReference>
<proteinExistence type="predicted"/>
<dbReference type="RefSeq" id="WP_382186432.1">
    <property type="nucleotide sequence ID" value="NZ_JBHSZI010000001.1"/>
</dbReference>
<gene>
    <name evidence="5" type="ORF">ACFQQG_16390</name>
</gene>
<dbReference type="AlphaFoldDB" id="A0ABD5W1K7"/>
<organism evidence="5 6">
    <name type="scientific">Halovenus salina</name>
    <dbReference type="NCBI Taxonomy" id="1510225"/>
    <lineage>
        <taxon>Archaea</taxon>
        <taxon>Methanobacteriati</taxon>
        <taxon>Methanobacteriota</taxon>
        <taxon>Stenosarchaea group</taxon>
        <taxon>Halobacteria</taxon>
        <taxon>Halobacteriales</taxon>
        <taxon>Haloarculaceae</taxon>
        <taxon>Halovenus</taxon>
    </lineage>
</organism>
<protein>
    <submittedName>
        <fullName evidence="5">GAF domain-containing protein</fullName>
    </submittedName>
</protein>
<dbReference type="PANTHER" id="PTHR34236:SF1">
    <property type="entry name" value="DIMETHYL SULFOXIDE REDUCTASE TRANSCRIPTIONAL ACTIVATOR"/>
    <property type="match status" value="1"/>
</dbReference>
<evidence type="ECO:0000256" key="3">
    <source>
        <dbReference type="SAM" id="Coils"/>
    </source>
</evidence>
<feature type="domain" description="GAF" evidence="4">
    <location>
        <begin position="213"/>
        <end position="396"/>
    </location>
</feature>
<dbReference type="Pfam" id="PF13185">
    <property type="entry name" value="GAF_2"/>
    <property type="match status" value="2"/>
</dbReference>
<evidence type="ECO:0000259" key="4">
    <source>
        <dbReference type="SMART" id="SM00065"/>
    </source>
</evidence>
<evidence type="ECO:0000256" key="1">
    <source>
        <dbReference type="ARBA" id="ARBA00023015"/>
    </source>
</evidence>
<dbReference type="SMART" id="SM00065">
    <property type="entry name" value="GAF"/>
    <property type="match status" value="2"/>
</dbReference>